<name>A0A2M9BRX5_9BACT</name>
<sequence>MTAPSSSPAALPTVAVLGCGWLGLPLAQSLVAAGYPVVGSTTTPKQLLTLRDAGITPYLLRLGPDFSATDADTLRAMLAGVQVLVLNVPPSKAGPAGYPALLRPVGSAVAAAGVKYVLFVSSTSVYPDEPRPMREADALASAEAASDLLRAEGQFTSAQGQWQTTVVRLSGLIGPERPPGRFLAGRQDVPNGDAPVNLIHLHDCIGLLTSIIQQNAWGYTFNASAAQHLRRREFYPAAAQQLGLAAPVFQPDSAGGKTIDSSLIRRTLDYEFRHDDLLAALASC</sequence>
<evidence type="ECO:0000313" key="1">
    <source>
        <dbReference type="EMBL" id="PJJ60681.1"/>
    </source>
</evidence>
<organism evidence="1 2">
    <name type="scientific">Hymenobacter chitinivorans DSM 11115</name>
    <dbReference type="NCBI Taxonomy" id="1121954"/>
    <lineage>
        <taxon>Bacteria</taxon>
        <taxon>Pseudomonadati</taxon>
        <taxon>Bacteroidota</taxon>
        <taxon>Cytophagia</taxon>
        <taxon>Cytophagales</taxon>
        <taxon>Hymenobacteraceae</taxon>
        <taxon>Hymenobacter</taxon>
    </lineage>
</organism>
<dbReference type="OrthoDB" id="751203at2"/>
<dbReference type="GO" id="GO:0005737">
    <property type="term" value="C:cytoplasm"/>
    <property type="evidence" value="ECO:0007669"/>
    <property type="project" value="TreeGrafter"/>
</dbReference>
<proteinExistence type="predicted"/>
<comment type="caution">
    <text evidence="1">The sequence shown here is derived from an EMBL/GenBank/DDBJ whole genome shotgun (WGS) entry which is preliminary data.</text>
</comment>
<reference evidence="1 2" key="1">
    <citation type="submission" date="2017-11" db="EMBL/GenBank/DDBJ databases">
        <title>Genomic Encyclopedia of Archaeal and Bacterial Type Strains, Phase II (KMG-II): From Individual Species to Whole Genera.</title>
        <authorList>
            <person name="Goeker M."/>
        </authorList>
    </citation>
    <scope>NUCLEOTIDE SEQUENCE [LARGE SCALE GENOMIC DNA]</scope>
    <source>
        <strain evidence="1 2">DSM 11115</strain>
    </source>
</reference>
<accession>A0A2M9BRX5</accession>
<dbReference type="AlphaFoldDB" id="A0A2M9BRX5"/>
<protein>
    <submittedName>
        <fullName evidence="1">Nucleoside-diphosphate-sugar epimerase</fullName>
    </submittedName>
</protein>
<dbReference type="EMBL" id="PGFA01000001">
    <property type="protein sequence ID" value="PJJ60681.1"/>
    <property type="molecule type" value="Genomic_DNA"/>
</dbReference>
<dbReference type="Gene3D" id="3.40.50.720">
    <property type="entry name" value="NAD(P)-binding Rossmann-like Domain"/>
    <property type="match status" value="1"/>
</dbReference>
<dbReference type="PANTHER" id="PTHR48079">
    <property type="entry name" value="PROTEIN YEEZ"/>
    <property type="match status" value="1"/>
</dbReference>
<dbReference type="RefSeq" id="WP_100336316.1">
    <property type="nucleotide sequence ID" value="NZ_PGFA01000001.1"/>
</dbReference>
<dbReference type="InterPro" id="IPR051783">
    <property type="entry name" value="NAD(P)-dependent_oxidoreduct"/>
</dbReference>
<dbReference type="GO" id="GO:0004029">
    <property type="term" value="F:aldehyde dehydrogenase (NAD+) activity"/>
    <property type="evidence" value="ECO:0007669"/>
    <property type="project" value="TreeGrafter"/>
</dbReference>
<evidence type="ECO:0000313" key="2">
    <source>
        <dbReference type="Proteomes" id="UP000228535"/>
    </source>
</evidence>
<gene>
    <name evidence="1" type="ORF">CLV45_2112</name>
</gene>
<dbReference type="PANTHER" id="PTHR48079:SF6">
    <property type="entry name" value="NAD(P)-BINDING DOMAIN-CONTAINING PROTEIN-RELATED"/>
    <property type="match status" value="1"/>
</dbReference>
<dbReference type="SUPFAM" id="SSF51735">
    <property type="entry name" value="NAD(P)-binding Rossmann-fold domains"/>
    <property type="match status" value="1"/>
</dbReference>
<dbReference type="Proteomes" id="UP000228535">
    <property type="component" value="Unassembled WGS sequence"/>
</dbReference>
<dbReference type="InterPro" id="IPR036291">
    <property type="entry name" value="NAD(P)-bd_dom_sf"/>
</dbReference>
<keyword evidence="2" id="KW-1185">Reference proteome</keyword>